<dbReference type="EMBL" id="JACMSC010000021">
    <property type="protein sequence ID" value="KAG6470385.1"/>
    <property type="molecule type" value="Genomic_DNA"/>
</dbReference>
<dbReference type="Proteomes" id="UP000734854">
    <property type="component" value="Unassembled WGS sequence"/>
</dbReference>
<accession>A0A8J5ENN3</accession>
<name>A0A8J5ENN3_ZINOF</name>
<evidence type="ECO:0000313" key="1">
    <source>
        <dbReference type="EMBL" id="KAG6470385.1"/>
    </source>
</evidence>
<organism evidence="1 2">
    <name type="scientific">Zingiber officinale</name>
    <name type="common">Ginger</name>
    <name type="synonym">Amomum zingiber</name>
    <dbReference type="NCBI Taxonomy" id="94328"/>
    <lineage>
        <taxon>Eukaryota</taxon>
        <taxon>Viridiplantae</taxon>
        <taxon>Streptophyta</taxon>
        <taxon>Embryophyta</taxon>
        <taxon>Tracheophyta</taxon>
        <taxon>Spermatophyta</taxon>
        <taxon>Magnoliopsida</taxon>
        <taxon>Liliopsida</taxon>
        <taxon>Zingiberales</taxon>
        <taxon>Zingiberaceae</taxon>
        <taxon>Zingiber</taxon>
    </lineage>
</organism>
<keyword evidence="2" id="KW-1185">Reference proteome</keyword>
<proteinExistence type="predicted"/>
<evidence type="ECO:0000313" key="2">
    <source>
        <dbReference type="Proteomes" id="UP000734854"/>
    </source>
</evidence>
<reference evidence="1 2" key="1">
    <citation type="submission" date="2020-08" db="EMBL/GenBank/DDBJ databases">
        <title>Plant Genome Project.</title>
        <authorList>
            <person name="Zhang R.-G."/>
        </authorList>
    </citation>
    <scope>NUCLEOTIDE SEQUENCE [LARGE SCALE GENOMIC DNA]</scope>
    <source>
        <tissue evidence="1">Rhizome</tissue>
    </source>
</reference>
<gene>
    <name evidence="1" type="ORF">ZIOFF_071454</name>
</gene>
<sequence length="71" mass="7766">MPSIPAQCRQPPFCPSRPPQCLPTPPSLDPSADFLRRPHSRPLIPGFFLRDGALVITTCTVDLQGAVPSYH</sequence>
<protein>
    <submittedName>
        <fullName evidence="1">Uncharacterized protein</fullName>
    </submittedName>
</protein>
<dbReference type="AlphaFoldDB" id="A0A8J5ENN3"/>
<comment type="caution">
    <text evidence="1">The sequence shown here is derived from an EMBL/GenBank/DDBJ whole genome shotgun (WGS) entry which is preliminary data.</text>
</comment>